<dbReference type="Pfam" id="PF13279">
    <property type="entry name" value="4HBT_2"/>
    <property type="match status" value="1"/>
</dbReference>
<reference evidence="1 2" key="1">
    <citation type="submission" date="2020-07" db="EMBL/GenBank/DDBJ databases">
        <title>Sequencing the genomes of 1000 actinobacteria strains.</title>
        <authorList>
            <person name="Klenk H.-P."/>
        </authorList>
    </citation>
    <scope>NUCLEOTIDE SEQUENCE [LARGE SCALE GENOMIC DNA]</scope>
    <source>
        <strain evidence="1 2">DSM 24723</strain>
    </source>
</reference>
<protein>
    <submittedName>
        <fullName evidence="1">Acyl-CoA thioester hydrolase</fullName>
        <ecNumber evidence="1">3.1.2.-</ecNumber>
    </submittedName>
</protein>
<dbReference type="InterPro" id="IPR029069">
    <property type="entry name" value="HotDog_dom_sf"/>
</dbReference>
<dbReference type="CDD" id="cd00586">
    <property type="entry name" value="4HBT"/>
    <property type="match status" value="1"/>
</dbReference>
<dbReference type="EC" id="3.1.2.-" evidence="1"/>
<dbReference type="SUPFAM" id="SSF54637">
    <property type="entry name" value="Thioesterase/thiol ester dehydrase-isomerase"/>
    <property type="match status" value="1"/>
</dbReference>
<evidence type="ECO:0000313" key="2">
    <source>
        <dbReference type="Proteomes" id="UP000592181"/>
    </source>
</evidence>
<evidence type="ECO:0000313" key="1">
    <source>
        <dbReference type="EMBL" id="NYG37147.1"/>
    </source>
</evidence>
<accession>A0A852X3V1</accession>
<comment type="caution">
    <text evidence="1">The sequence shown here is derived from an EMBL/GenBank/DDBJ whole genome shotgun (WGS) entry which is preliminary data.</text>
</comment>
<keyword evidence="2" id="KW-1185">Reference proteome</keyword>
<organism evidence="1 2">
    <name type="scientific">Janibacter alkaliphilus</name>
    <dbReference type="NCBI Taxonomy" id="1069963"/>
    <lineage>
        <taxon>Bacteria</taxon>
        <taxon>Bacillati</taxon>
        <taxon>Actinomycetota</taxon>
        <taxon>Actinomycetes</taxon>
        <taxon>Micrococcales</taxon>
        <taxon>Intrasporangiaceae</taxon>
        <taxon>Janibacter</taxon>
    </lineage>
</organism>
<keyword evidence="1" id="KW-0378">Hydrolase</keyword>
<proteinExistence type="predicted"/>
<name>A0A852X3V1_9MICO</name>
<gene>
    <name evidence="1" type="ORF">BJY28_001616</name>
</gene>
<dbReference type="Gene3D" id="3.10.129.10">
    <property type="entry name" value="Hotdog Thioesterase"/>
    <property type="match status" value="1"/>
</dbReference>
<dbReference type="EMBL" id="JACBZX010000001">
    <property type="protein sequence ID" value="NYG37147.1"/>
    <property type="molecule type" value="Genomic_DNA"/>
</dbReference>
<dbReference type="GO" id="GO:0016787">
    <property type="term" value="F:hydrolase activity"/>
    <property type="evidence" value="ECO:0007669"/>
    <property type="project" value="UniProtKB-KW"/>
</dbReference>
<dbReference type="RefSeq" id="WP_179462561.1">
    <property type="nucleotide sequence ID" value="NZ_JACBZX010000001.1"/>
</dbReference>
<dbReference type="AlphaFoldDB" id="A0A852X3V1"/>
<dbReference type="Proteomes" id="UP000592181">
    <property type="component" value="Unassembled WGS sequence"/>
</dbReference>
<sequence length="175" mass="19230">MSRPELPSVAEIDELAPVHRQVAGPEWEDGNGHVNVRHFYDLHCAGAEIGLTRIGLGDEYRQQSRCGVFSVEQHLRFLSEVRIGEEVSVHVRWLGRGAKVFHAVSVVVNRSTGRVANTLELLEAHVDLTTRRAAPFPADLAGVIDAEVAEHARLGWQLPLTGHMGVRRPADQPAG</sequence>